<proteinExistence type="predicted"/>
<keyword evidence="1" id="KW-0812">Transmembrane</keyword>
<feature type="transmembrane region" description="Helical" evidence="1">
    <location>
        <begin position="12"/>
        <end position="30"/>
    </location>
</feature>
<keyword evidence="3" id="KW-1185">Reference proteome</keyword>
<evidence type="ECO:0000256" key="1">
    <source>
        <dbReference type="SAM" id="Phobius"/>
    </source>
</evidence>
<dbReference type="EMBL" id="CP007174">
    <property type="protein sequence ID" value="AIF84586.1"/>
    <property type="molecule type" value="Genomic_DNA"/>
</dbReference>
<protein>
    <submittedName>
        <fullName evidence="2">Uncharacterized protein</fullName>
    </submittedName>
</protein>
<dbReference type="KEGG" id="nev:NTE_02539"/>
<dbReference type="AlphaFoldDB" id="A0A075MSN1"/>
<name>A0A075MSN1_9ARCH</name>
<dbReference type="HOGENOM" id="CLU_3322771_0_0_2"/>
<sequence length="38" mass="4527">MVEIGGFSGSFFYFYITFTYFYTGIDLFLMDYTGVLHY</sequence>
<evidence type="ECO:0000313" key="2">
    <source>
        <dbReference type="EMBL" id="AIF84586.1"/>
    </source>
</evidence>
<dbReference type="Proteomes" id="UP000028194">
    <property type="component" value="Chromosome"/>
</dbReference>
<evidence type="ECO:0000313" key="3">
    <source>
        <dbReference type="Proteomes" id="UP000028194"/>
    </source>
</evidence>
<accession>A0A075MSN1</accession>
<organism evidence="2 3">
    <name type="scientific">Candidatus Nitrososphaera evergladensis SR1</name>
    <dbReference type="NCBI Taxonomy" id="1459636"/>
    <lineage>
        <taxon>Archaea</taxon>
        <taxon>Nitrososphaerota</taxon>
        <taxon>Nitrososphaeria</taxon>
        <taxon>Nitrososphaerales</taxon>
        <taxon>Nitrososphaeraceae</taxon>
        <taxon>Nitrososphaera</taxon>
    </lineage>
</organism>
<reference evidence="2 3" key="1">
    <citation type="journal article" date="2014" name="PLoS ONE">
        <title>Genome Sequence of Candidatus Nitrososphaera evergladensis from Group I.1b Enriched from Everglades Soil Reveals Novel Genomic Features of the Ammonia-Oxidizing Archaea.</title>
        <authorList>
            <person name="Zhalnina K.V."/>
            <person name="Dias R."/>
            <person name="Leonard M.T."/>
            <person name="Dorr de Quadros P."/>
            <person name="Camargo F.A."/>
            <person name="Drew J.C."/>
            <person name="Farmerie W.G."/>
            <person name="Daroub S.H."/>
            <person name="Triplett E.W."/>
        </authorList>
    </citation>
    <scope>NUCLEOTIDE SEQUENCE [LARGE SCALE GENOMIC DNA]</scope>
    <source>
        <strain evidence="2 3">SR1</strain>
    </source>
</reference>
<keyword evidence="1" id="KW-1133">Transmembrane helix</keyword>
<keyword evidence="1" id="KW-0472">Membrane</keyword>
<gene>
    <name evidence="2" type="ORF">NTE_02539</name>
</gene>